<dbReference type="EMBL" id="JAEKJW010000002">
    <property type="protein sequence ID" value="MBN8196981.1"/>
    <property type="molecule type" value="Genomic_DNA"/>
</dbReference>
<accession>A0A8I1M898</accession>
<keyword evidence="1" id="KW-1133">Transmembrane helix</keyword>
<feature type="transmembrane region" description="Helical" evidence="1">
    <location>
        <begin position="6"/>
        <end position="25"/>
    </location>
</feature>
<comment type="caution">
    <text evidence="2">The sequence shown here is derived from an EMBL/GenBank/DDBJ whole genome shotgun (WGS) entry which is preliminary data.</text>
</comment>
<name>A0A8I1M898_9PROT</name>
<evidence type="ECO:0000313" key="3">
    <source>
        <dbReference type="Proteomes" id="UP000664405"/>
    </source>
</evidence>
<proteinExistence type="predicted"/>
<keyword evidence="1" id="KW-0812">Transmembrane</keyword>
<evidence type="ECO:0000313" key="2">
    <source>
        <dbReference type="EMBL" id="MBN8196981.1"/>
    </source>
</evidence>
<keyword evidence="1" id="KW-0472">Membrane</keyword>
<protein>
    <submittedName>
        <fullName evidence="2">Uncharacterized protein</fullName>
    </submittedName>
</protein>
<evidence type="ECO:0000256" key="1">
    <source>
        <dbReference type="SAM" id="Phobius"/>
    </source>
</evidence>
<dbReference type="Proteomes" id="UP000664405">
    <property type="component" value="Unassembled WGS sequence"/>
</dbReference>
<sequence>MRPLTIQMYGVSGAQIVCLLVLLWANLSNKNNIFCETVRNATFGGTLYLCGIVSVFVDGRLSGDFFVF</sequence>
<organism evidence="2 3">
    <name type="scientific">Thalassospira povalilytica</name>
    <dbReference type="NCBI Taxonomy" id="732237"/>
    <lineage>
        <taxon>Bacteria</taxon>
        <taxon>Pseudomonadati</taxon>
        <taxon>Pseudomonadota</taxon>
        <taxon>Alphaproteobacteria</taxon>
        <taxon>Rhodospirillales</taxon>
        <taxon>Thalassospiraceae</taxon>
        <taxon>Thalassospira</taxon>
    </lineage>
</organism>
<dbReference type="AlphaFoldDB" id="A0A8I1M898"/>
<feature type="transmembrane region" description="Helical" evidence="1">
    <location>
        <begin position="37"/>
        <end position="57"/>
    </location>
</feature>
<gene>
    <name evidence="2" type="ORF">JF547_10955</name>
</gene>
<dbReference type="RefSeq" id="WP_170310141.1">
    <property type="nucleotide sequence ID" value="NZ_JAEKJW010000002.1"/>
</dbReference>
<reference evidence="2" key="1">
    <citation type="submission" date="2020-12" db="EMBL/GenBank/DDBJ databases">
        <title>Oil enriched cultivation method for isolating marine PHA-producing bacteria.</title>
        <authorList>
            <person name="Zheng W."/>
            <person name="Yu S."/>
            <person name="Huang Y."/>
        </authorList>
    </citation>
    <scope>NUCLEOTIDE SEQUENCE</scope>
    <source>
        <strain evidence="2">SY-2-3</strain>
    </source>
</reference>